<dbReference type="NCBIfam" id="TIGR00488">
    <property type="entry name" value="bis(5'-nucleosyl)-tetraphosphatase (symmetrical) YqeK"/>
    <property type="match status" value="1"/>
</dbReference>
<dbReference type="InterPro" id="IPR004821">
    <property type="entry name" value="Cyt_trans-like"/>
</dbReference>
<dbReference type="NCBIfam" id="TIGR00125">
    <property type="entry name" value="cyt_tran_rel"/>
    <property type="match status" value="1"/>
</dbReference>
<evidence type="ECO:0000256" key="9">
    <source>
        <dbReference type="ARBA" id="ARBA00022840"/>
    </source>
</evidence>
<evidence type="ECO:0000259" key="15">
    <source>
        <dbReference type="PROSITE" id="PS51831"/>
    </source>
</evidence>
<evidence type="ECO:0000256" key="10">
    <source>
        <dbReference type="ARBA" id="ARBA00023004"/>
    </source>
</evidence>
<comment type="catalytic activity">
    <reaction evidence="12 14">
        <text>nicotinate beta-D-ribonucleotide + ATP + H(+) = deamido-NAD(+) + diphosphate</text>
        <dbReference type="Rhea" id="RHEA:22860"/>
        <dbReference type="ChEBI" id="CHEBI:15378"/>
        <dbReference type="ChEBI" id="CHEBI:30616"/>
        <dbReference type="ChEBI" id="CHEBI:33019"/>
        <dbReference type="ChEBI" id="CHEBI:57502"/>
        <dbReference type="ChEBI" id="CHEBI:58437"/>
        <dbReference type="EC" id="2.7.7.18"/>
    </reaction>
</comment>
<dbReference type="AlphaFoldDB" id="W6RYF0"/>
<comment type="catalytic activity">
    <reaction evidence="13">
        <text>P(1),P(4)-bis(5'-adenosyl) tetraphosphate + H2O = 2 ADP + 2 H(+)</text>
        <dbReference type="Rhea" id="RHEA:24252"/>
        <dbReference type="ChEBI" id="CHEBI:15377"/>
        <dbReference type="ChEBI" id="CHEBI:15378"/>
        <dbReference type="ChEBI" id="CHEBI:58141"/>
        <dbReference type="ChEBI" id="CHEBI:456216"/>
        <dbReference type="EC" id="3.6.1.41"/>
    </reaction>
</comment>
<dbReference type="InterPro" id="IPR014729">
    <property type="entry name" value="Rossmann-like_a/b/a_fold"/>
</dbReference>
<dbReference type="SUPFAM" id="SSF52374">
    <property type="entry name" value="Nucleotidylyl transferase"/>
    <property type="match status" value="1"/>
</dbReference>
<sequence length="391" mass="45675">MKKAIFGGTFDPLHIGHLNIAFEALYLLDLDEVIFVPTGNPPHKKNITSNYHRVNMIKGTIDKYDKLSLSTYEIEKEDKSYTFETLEYFRNIEKNTEWYFIVGEDCLLNIEKWKNPDKVLNYATLVVFKRTDNNVNRLKEYKDVIEKKYNTDIILLDNKVIDISSTFIRKSIYQNREVSFLLPSYVRKYIKKFRLYEKGDTLILKEKIKNALKDTLNSDRYDHTIRVVDEAKKLALLYGIDEEKAEIAALAHDCAKNISYDELKEICEKGNMIFTEDDLNSKPIWHAYAAAIIAKEEFNINDEDILNAIKYHTTGRRNMTALEKIIYLADYIEPGRTFEKIQEVRVLAYDKNIDEALIKAINNTIEFLISKGSIIHKSTIEARNYLIMNTK</sequence>
<evidence type="ECO:0000256" key="3">
    <source>
        <dbReference type="ARBA" id="ARBA00022642"/>
    </source>
</evidence>
<dbReference type="PANTHER" id="PTHR39321">
    <property type="entry name" value="NICOTINATE-NUCLEOTIDE ADENYLYLTRANSFERASE-RELATED"/>
    <property type="match status" value="1"/>
</dbReference>
<comment type="function">
    <text evidence="1 14">Catalyzes the reversible adenylation of nicotinate mononucleotide (NaMN) to nicotinic acid adenine dinucleotide (NaAD).</text>
</comment>
<dbReference type="PROSITE" id="PS51831">
    <property type="entry name" value="HD"/>
    <property type="match status" value="1"/>
</dbReference>
<dbReference type="CDD" id="cd02165">
    <property type="entry name" value="NMNAT"/>
    <property type="match status" value="1"/>
</dbReference>
<dbReference type="InterPro" id="IPR005249">
    <property type="entry name" value="YqeK"/>
</dbReference>
<keyword evidence="5 14" id="KW-0548">Nucleotidyltransferase</keyword>
<dbReference type="Gene3D" id="3.40.50.620">
    <property type="entry name" value="HUPs"/>
    <property type="match status" value="1"/>
</dbReference>
<evidence type="ECO:0000256" key="8">
    <source>
        <dbReference type="ARBA" id="ARBA00022801"/>
    </source>
</evidence>
<keyword evidence="10" id="KW-0408">Iron</keyword>
<comment type="similarity">
    <text evidence="14">Belongs to the NadD family.</text>
</comment>
<keyword evidence="3 14" id="KW-0662">Pyridine nucleotide biosynthesis</keyword>
<keyword evidence="9 14" id="KW-0067">ATP-binding</keyword>
<evidence type="ECO:0000256" key="4">
    <source>
        <dbReference type="ARBA" id="ARBA00022679"/>
    </source>
</evidence>
<dbReference type="eggNOG" id="COG1057">
    <property type="taxonomic scope" value="Bacteria"/>
</dbReference>
<dbReference type="EC" id="2.7.7.18" evidence="14"/>
<dbReference type="NCBIfam" id="NF000840">
    <property type="entry name" value="PRK00071.1-3"/>
    <property type="match status" value="1"/>
</dbReference>
<evidence type="ECO:0000256" key="12">
    <source>
        <dbReference type="ARBA" id="ARBA00048721"/>
    </source>
</evidence>
<evidence type="ECO:0000256" key="5">
    <source>
        <dbReference type="ARBA" id="ARBA00022695"/>
    </source>
</evidence>
<dbReference type="SUPFAM" id="SSF109604">
    <property type="entry name" value="HD-domain/PDEase-like"/>
    <property type="match status" value="1"/>
</dbReference>
<dbReference type="CDD" id="cd00077">
    <property type="entry name" value="HDc"/>
    <property type="match status" value="1"/>
</dbReference>
<evidence type="ECO:0000256" key="1">
    <source>
        <dbReference type="ARBA" id="ARBA00002324"/>
    </source>
</evidence>
<evidence type="ECO:0000256" key="6">
    <source>
        <dbReference type="ARBA" id="ARBA00022723"/>
    </source>
</evidence>
<dbReference type="Pfam" id="PF01966">
    <property type="entry name" value="HD"/>
    <property type="match status" value="1"/>
</dbReference>
<dbReference type="HAMAP" id="MF_00244">
    <property type="entry name" value="NaMN_adenylyltr"/>
    <property type="match status" value="1"/>
</dbReference>
<dbReference type="eggNOG" id="COG1713">
    <property type="taxonomic scope" value="Bacteria"/>
</dbReference>
<dbReference type="GO" id="GO:0009435">
    <property type="term" value="P:NAD+ biosynthetic process"/>
    <property type="evidence" value="ECO:0007669"/>
    <property type="project" value="UniProtKB-UniRule"/>
</dbReference>
<keyword evidence="7 14" id="KW-0547">Nucleotide-binding</keyword>
<evidence type="ECO:0000256" key="13">
    <source>
        <dbReference type="ARBA" id="ARBA00049417"/>
    </source>
</evidence>
<proteinExistence type="inferred from homology"/>
<dbReference type="PATRIC" id="fig|1216932.3.peg.1488"/>
<keyword evidence="4 14" id="KW-0808">Transferase</keyword>
<dbReference type="EMBL" id="HG917868">
    <property type="protein sequence ID" value="CDM68654.1"/>
    <property type="molecule type" value="Genomic_DNA"/>
</dbReference>
<dbReference type="UniPathway" id="UPA00253">
    <property type="reaction ID" value="UER00332"/>
</dbReference>
<protein>
    <recommendedName>
        <fullName evidence="14">Probable nicotinate-nucleotide adenylyltransferase</fullName>
        <ecNumber evidence="14">2.7.7.18</ecNumber>
    </recommendedName>
    <alternativeName>
        <fullName evidence="14">Deamido-NAD(+) diphosphorylase</fullName>
    </alternativeName>
    <alternativeName>
        <fullName evidence="14">Deamido-NAD(+) pyrophosphorylase</fullName>
    </alternativeName>
    <alternativeName>
        <fullName evidence="14">Nicotinate mononucleotide adenylyltransferase</fullName>
        <shortName evidence="14">NaMN adenylyltransferase</shortName>
    </alternativeName>
</protein>
<dbReference type="HOGENOM" id="CLU_050191_0_0_9"/>
<dbReference type="InterPro" id="IPR003607">
    <property type="entry name" value="HD/PDEase_dom"/>
</dbReference>
<evidence type="ECO:0000313" key="17">
    <source>
        <dbReference type="Proteomes" id="UP000019426"/>
    </source>
</evidence>
<evidence type="ECO:0000256" key="11">
    <source>
        <dbReference type="ARBA" id="ARBA00023027"/>
    </source>
</evidence>
<evidence type="ECO:0000313" key="16">
    <source>
        <dbReference type="EMBL" id="CDM68654.1"/>
    </source>
</evidence>
<dbReference type="NCBIfam" id="TIGR00482">
    <property type="entry name" value="nicotinate (nicotinamide) nucleotide adenylyltransferase"/>
    <property type="match status" value="1"/>
</dbReference>
<evidence type="ECO:0000256" key="14">
    <source>
        <dbReference type="HAMAP-Rule" id="MF_00244"/>
    </source>
</evidence>
<dbReference type="GO" id="GO:0008803">
    <property type="term" value="F:bis(5'-nucleosyl)-tetraphosphatase (symmetrical) activity"/>
    <property type="evidence" value="ECO:0007669"/>
    <property type="project" value="UniProtKB-EC"/>
</dbReference>
<dbReference type="OrthoDB" id="5295945at2"/>
<organism evidence="16 17">
    <name type="scientific">Clostridium bornimense</name>
    <dbReference type="NCBI Taxonomy" id="1216932"/>
    <lineage>
        <taxon>Bacteria</taxon>
        <taxon>Bacillati</taxon>
        <taxon>Bacillota</taxon>
        <taxon>Clostridia</taxon>
        <taxon>Eubacteriales</taxon>
        <taxon>Clostridiaceae</taxon>
        <taxon>Clostridium</taxon>
    </lineage>
</organism>
<comment type="pathway">
    <text evidence="2 14">Cofactor biosynthesis; NAD(+) biosynthesis; deamido-NAD(+) from nicotinate D-ribonucleotide: step 1/1.</text>
</comment>
<dbReference type="Proteomes" id="UP000019426">
    <property type="component" value="Chromosome M2/40_rep1"/>
</dbReference>
<dbReference type="InterPro" id="IPR006674">
    <property type="entry name" value="HD_domain"/>
</dbReference>
<feature type="domain" description="HD" evidence="15">
    <location>
        <begin position="220"/>
        <end position="335"/>
    </location>
</feature>
<evidence type="ECO:0000256" key="2">
    <source>
        <dbReference type="ARBA" id="ARBA00005019"/>
    </source>
</evidence>
<dbReference type="PANTHER" id="PTHR39321:SF3">
    <property type="entry name" value="PHOSPHOPANTETHEINE ADENYLYLTRANSFERASE"/>
    <property type="match status" value="1"/>
</dbReference>
<dbReference type="RefSeq" id="WP_044037897.1">
    <property type="nucleotide sequence ID" value="NZ_HG917868.1"/>
</dbReference>
<dbReference type="GO" id="GO:0004515">
    <property type="term" value="F:nicotinate-nucleotide adenylyltransferase activity"/>
    <property type="evidence" value="ECO:0007669"/>
    <property type="project" value="UniProtKB-UniRule"/>
</dbReference>
<name>W6RYF0_9CLOT</name>
<keyword evidence="8" id="KW-0378">Hydrolase</keyword>
<gene>
    <name evidence="14 16" type="primary">nadD</name>
    <name evidence="16" type="ORF">CM240_1495</name>
</gene>
<dbReference type="KEGG" id="clt:CM240_1495"/>
<keyword evidence="11 14" id="KW-0520">NAD</keyword>
<dbReference type="InterPro" id="IPR005248">
    <property type="entry name" value="NadD/NMNAT"/>
</dbReference>
<dbReference type="STRING" id="1216932.CM240_1495"/>
<dbReference type="Gene3D" id="1.10.3210.10">
    <property type="entry name" value="Hypothetical protein af1432"/>
    <property type="match status" value="1"/>
</dbReference>
<evidence type="ECO:0000256" key="7">
    <source>
        <dbReference type="ARBA" id="ARBA00022741"/>
    </source>
</evidence>
<dbReference type="Pfam" id="PF01467">
    <property type="entry name" value="CTP_transf_like"/>
    <property type="match status" value="1"/>
</dbReference>
<dbReference type="SMART" id="SM00471">
    <property type="entry name" value="HDc"/>
    <property type="match status" value="1"/>
</dbReference>
<keyword evidence="6" id="KW-0479">Metal-binding</keyword>
<dbReference type="GO" id="GO:0046872">
    <property type="term" value="F:metal ion binding"/>
    <property type="evidence" value="ECO:0007669"/>
    <property type="project" value="UniProtKB-KW"/>
</dbReference>
<reference evidence="16 17" key="1">
    <citation type="submission" date="2013-11" db="EMBL/GenBank/DDBJ databases">
        <title>Complete genome sequence of Clostridum sp. M2/40.</title>
        <authorList>
            <person name="Wibberg D."/>
            <person name="Puehler A."/>
            <person name="Schlueter A."/>
        </authorList>
    </citation>
    <scope>NUCLEOTIDE SEQUENCE [LARGE SCALE GENOMIC DNA]</scope>
    <source>
        <strain evidence="17">M2/40</strain>
    </source>
</reference>
<accession>W6RYF0</accession>
<keyword evidence="17" id="KW-1185">Reference proteome</keyword>
<dbReference type="GO" id="GO:0005524">
    <property type="term" value="F:ATP binding"/>
    <property type="evidence" value="ECO:0007669"/>
    <property type="project" value="UniProtKB-KW"/>
</dbReference>